<sequence>MARFSCALVVALFFALLGEAHPKTGDEMERALKLRSVVTERSRSALDRCSGAREVGELRRRAVARRAGTADALRRERGINTSIVRRADRKAFEKWASISHGVSFQEGLNTPRDTLFASNFTNTLVPETIIGPYFVQGERVRKNLVDGQPGVPTRLDMQFIDVHTCKPIPRLVIDVWHANATGVYSAVTAPGQGGLGTNHGRGVQMTDNDGVVQFDTVFPGHYAGRANHFHVMSTDGDGRTARHIGQTYMDDKLVQAVRTVQPYSSNRQPWTPNAMDDFAADEATPEYDPFMRHVFLGESPADGLLLWITIGIDPQADYSRRRFAASWYRPNGSIDLTARPKEPQQRVRFTKSEPKPEPKPKPSEKPKPEQKKPQPEQKPKPEAPKPAGHKPAEQPKPEAKKHV</sequence>
<dbReference type="AlphaFoldDB" id="A0A2C5ZIT7"/>
<organism evidence="4 5">
    <name type="scientific">Ophiocordyceps camponoti-rufipedis</name>
    <dbReference type="NCBI Taxonomy" id="2004952"/>
    <lineage>
        <taxon>Eukaryota</taxon>
        <taxon>Fungi</taxon>
        <taxon>Dikarya</taxon>
        <taxon>Ascomycota</taxon>
        <taxon>Pezizomycotina</taxon>
        <taxon>Sordariomycetes</taxon>
        <taxon>Hypocreomycetidae</taxon>
        <taxon>Hypocreales</taxon>
        <taxon>Ophiocordycipitaceae</taxon>
        <taxon>Ophiocordyceps</taxon>
    </lineage>
</organism>
<proteinExistence type="predicted"/>
<evidence type="ECO:0000259" key="3">
    <source>
        <dbReference type="Pfam" id="PF00775"/>
    </source>
</evidence>
<feature type="signal peptide" evidence="2">
    <location>
        <begin position="1"/>
        <end position="20"/>
    </location>
</feature>
<dbReference type="EMBL" id="NJES01000056">
    <property type="protein sequence ID" value="PHH79131.1"/>
    <property type="molecule type" value="Genomic_DNA"/>
</dbReference>
<dbReference type="Gene3D" id="2.60.130.10">
    <property type="entry name" value="Aromatic compound dioxygenase"/>
    <property type="match status" value="1"/>
</dbReference>
<dbReference type="Pfam" id="PF00775">
    <property type="entry name" value="Dioxygenase_C"/>
    <property type="match status" value="1"/>
</dbReference>
<protein>
    <recommendedName>
        <fullName evidence="3">Intradiol ring-cleavage dioxygenases domain-containing protein</fullName>
    </recommendedName>
</protein>
<dbReference type="SUPFAM" id="SSF49482">
    <property type="entry name" value="Aromatic compound dioxygenase"/>
    <property type="match status" value="1"/>
</dbReference>
<dbReference type="InterPro" id="IPR015889">
    <property type="entry name" value="Intradiol_dOase_core"/>
</dbReference>
<accession>A0A2C5ZIT7</accession>
<dbReference type="InterPro" id="IPR000627">
    <property type="entry name" value="Intradiol_dOase_C"/>
</dbReference>
<feature type="compositionally biased region" description="Basic and acidic residues" evidence="1">
    <location>
        <begin position="390"/>
        <end position="403"/>
    </location>
</feature>
<dbReference type="STRING" id="2004952.A0A2C5ZIT7"/>
<keyword evidence="2" id="KW-0732">Signal</keyword>
<name>A0A2C5ZIT7_9HYPO</name>
<feature type="compositionally biased region" description="Basic and acidic residues" evidence="1">
    <location>
        <begin position="338"/>
        <end position="383"/>
    </location>
</feature>
<dbReference type="CDD" id="cd03457">
    <property type="entry name" value="intradiol_dioxygenase_like"/>
    <property type="match status" value="1"/>
</dbReference>
<dbReference type="PANTHER" id="PTHR34315">
    <property type="match status" value="1"/>
</dbReference>
<keyword evidence="5" id="KW-1185">Reference proteome</keyword>
<reference evidence="4 5" key="1">
    <citation type="submission" date="2017-06" db="EMBL/GenBank/DDBJ databases">
        <title>Ant-infecting Ophiocordyceps genomes reveal a high diversity of potential behavioral manipulation genes and a possible major role for enterotoxins.</title>
        <authorList>
            <person name="De Bekker C."/>
            <person name="Evans H.C."/>
            <person name="Brachmann A."/>
            <person name="Hughes D.P."/>
        </authorList>
    </citation>
    <scope>NUCLEOTIDE SEQUENCE [LARGE SCALE GENOMIC DNA]</scope>
    <source>
        <strain evidence="4 5">Map16</strain>
    </source>
</reference>
<comment type="caution">
    <text evidence="4">The sequence shown here is derived from an EMBL/GenBank/DDBJ whole genome shotgun (WGS) entry which is preliminary data.</text>
</comment>
<dbReference type="GO" id="GO:0008199">
    <property type="term" value="F:ferric iron binding"/>
    <property type="evidence" value="ECO:0007669"/>
    <property type="project" value="InterPro"/>
</dbReference>
<evidence type="ECO:0000313" key="4">
    <source>
        <dbReference type="EMBL" id="PHH79131.1"/>
    </source>
</evidence>
<evidence type="ECO:0000313" key="5">
    <source>
        <dbReference type="Proteomes" id="UP000226431"/>
    </source>
</evidence>
<feature type="chain" id="PRO_5012293315" description="Intradiol ring-cleavage dioxygenases domain-containing protein" evidence="2">
    <location>
        <begin position="21"/>
        <end position="403"/>
    </location>
</feature>
<dbReference type="OrthoDB" id="4131217at2759"/>
<evidence type="ECO:0000256" key="2">
    <source>
        <dbReference type="SAM" id="SignalP"/>
    </source>
</evidence>
<feature type="domain" description="Intradiol ring-cleavage dioxygenases" evidence="3">
    <location>
        <begin position="131"/>
        <end position="226"/>
    </location>
</feature>
<dbReference type="Proteomes" id="UP000226431">
    <property type="component" value="Unassembled WGS sequence"/>
</dbReference>
<evidence type="ECO:0000256" key="1">
    <source>
        <dbReference type="SAM" id="MobiDB-lite"/>
    </source>
</evidence>
<feature type="region of interest" description="Disordered" evidence="1">
    <location>
        <begin position="332"/>
        <end position="403"/>
    </location>
</feature>
<dbReference type="GO" id="GO:0016702">
    <property type="term" value="F:oxidoreductase activity, acting on single donors with incorporation of molecular oxygen, incorporation of two atoms of oxygen"/>
    <property type="evidence" value="ECO:0007669"/>
    <property type="project" value="InterPro"/>
</dbReference>
<dbReference type="PANTHER" id="PTHR34315:SF2">
    <property type="entry name" value="ANCHORED DIOXYGENASE, PUTATIVE (AFU_ORTHOLOGUE AFUA_3G01800)-RELATED"/>
    <property type="match status" value="1"/>
</dbReference>
<gene>
    <name evidence="4" type="ORF">CDD80_5597</name>
</gene>